<name>A0A379X4H9_9NOCA</name>
<keyword evidence="3" id="KW-1003">Cell membrane</keyword>
<feature type="transmembrane region" description="Helical" evidence="8">
    <location>
        <begin position="44"/>
        <end position="64"/>
    </location>
</feature>
<dbReference type="PANTHER" id="PTHR37937:SF1">
    <property type="entry name" value="CONJUGATIVE TRANSFER: DNA TRANSPORT"/>
    <property type="match status" value="1"/>
</dbReference>
<keyword evidence="5 8" id="KW-1133">Transmembrane helix</keyword>
<feature type="region of interest" description="Disordered" evidence="7">
    <location>
        <begin position="503"/>
        <end position="527"/>
    </location>
</feature>
<dbReference type="OrthoDB" id="226701at2"/>
<dbReference type="InterPro" id="IPR027417">
    <property type="entry name" value="P-loop_NTPase"/>
</dbReference>
<organism evidence="10 11">
    <name type="scientific">Nocardia africana</name>
    <dbReference type="NCBI Taxonomy" id="134964"/>
    <lineage>
        <taxon>Bacteria</taxon>
        <taxon>Bacillati</taxon>
        <taxon>Actinomycetota</taxon>
        <taxon>Actinomycetes</taxon>
        <taxon>Mycobacteriales</taxon>
        <taxon>Nocardiaceae</taxon>
        <taxon>Nocardia</taxon>
    </lineage>
</organism>
<accession>A0A379X4H9</accession>
<dbReference type="SUPFAM" id="SSF52540">
    <property type="entry name" value="P-loop containing nucleoside triphosphate hydrolases"/>
    <property type="match status" value="1"/>
</dbReference>
<dbReference type="CDD" id="cd01127">
    <property type="entry name" value="TrwB_TraG_TraD_VirD4"/>
    <property type="match status" value="1"/>
</dbReference>
<dbReference type="InterPro" id="IPR032689">
    <property type="entry name" value="TraG-D_C"/>
</dbReference>
<dbReference type="InterPro" id="IPR051539">
    <property type="entry name" value="T4SS-coupling_protein"/>
</dbReference>
<dbReference type="Pfam" id="PF02534">
    <property type="entry name" value="T4SS-DNA_transf"/>
    <property type="match status" value="1"/>
</dbReference>
<comment type="similarity">
    <text evidence="2">Belongs to the VirD4/TraG family.</text>
</comment>
<evidence type="ECO:0000259" key="9">
    <source>
        <dbReference type="Pfam" id="PF12696"/>
    </source>
</evidence>
<dbReference type="Pfam" id="PF12696">
    <property type="entry name" value="TraG-D_C"/>
    <property type="match status" value="1"/>
</dbReference>
<evidence type="ECO:0000256" key="3">
    <source>
        <dbReference type="ARBA" id="ARBA00022475"/>
    </source>
</evidence>
<feature type="domain" description="TraD/TraG TraM recognition site" evidence="9">
    <location>
        <begin position="404"/>
        <end position="453"/>
    </location>
</feature>
<evidence type="ECO:0000313" key="11">
    <source>
        <dbReference type="Proteomes" id="UP000255082"/>
    </source>
</evidence>
<gene>
    <name evidence="10" type="ORF">NCTC13184_07325</name>
</gene>
<keyword evidence="4 8" id="KW-0812">Transmembrane</keyword>
<dbReference type="PANTHER" id="PTHR37937">
    <property type="entry name" value="CONJUGATIVE TRANSFER: DNA TRANSPORT"/>
    <property type="match status" value="1"/>
</dbReference>
<feature type="compositionally biased region" description="Low complexity" evidence="7">
    <location>
        <begin position="455"/>
        <end position="476"/>
    </location>
</feature>
<comment type="subcellular location">
    <subcellularLocation>
        <location evidence="1">Cell membrane</location>
        <topology evidence="1">Multi-pass membrane protein</topology>
    </subcellularLocation>
</comment>
<evidence type="ECO:0000313" key="10">
    <source>
        <dbReference type="EMBL" id="SUH71905.1"/>
    </source>
</evidence>
<evidence type="ECO:0000256" key="5">
    <source>
        <dbReference type="ARBA" id="ARBA00022989"/>
    </source>
</evidence>
<keyword evidence="6 8" id="KW-0472">Membrane</keyword>
<dbReference type="InterPro" id="IPR003688">
    <property type="entry name" value="TraG/VirD4"/>
</dbReference>
<evidence type="ECO:0000256" key="7">
    <source>
        <dbReference type="SAM" id="MobiDB-lite"/>
    </source>
</evidence>
<dbReference type="Gene3D" id="3.40.50.300">
    <property type="entry name" value="P-loop containing nucleotide triphosphate hydrolases"/>
    <property type="match status" value="1"/>
</dbReference>
<dbReference type="EMBL" id="UGRU01000002">
    <property type="protein sequence ID" value="SUH71905.1"/>
    <property type="molecule type" value="Genomic_DNA"/>
</dbReference>
<protein>
    <submittedName>
        <fullName evidence="10">Type IV secretory pathway, VirD4 components</fullName>
    </submittedName>
</protein>
<sequence>MLVLLLVAYGAWWLAAQFTGDTIPGNPLVAFGFRRYRALWTPLATVFTVIAESALVGIAVLALVRRLRRSEIDKRATTIADHRELSEVTGRSALEKAKRLRPGVDMTEPGAIGLMVGTTVPGDAPILQSYEDTMVVVAGPRTGKTAGQAIPSVLDAPGPVIATSNKSDLRDHTRGARELIPGSRVWESDLQGVTGEAHQNFWWNPLGNITSLKDARRLASRFIAAEKIDGARVDGYFDGGAAELLAIYFLAAAIAEGDIMHAYAWLSDEANDFARKLLAASGHTIAATKLRTAQGLYPKQRDGLYDVARRNLNVLTDPDYARTVLPQRRRRIAGDDTDLAEWSPTHSLPEFDPQAFVVSRDTLYAMSMEGADAATALVTTLVGRIFDEALKVARVSPGRRLAVPLLPALDEAANVCPLPELPKWYSHFGSQGIVCQTYVQSPAQAIQVWGRRGGSRCSRPPTSTTTAAVSKTPTTSGKYRKPSGLSTCLAGRRPTIRTALPTPRAGAARQPCPFPCWPSSPKTAPSS</sequence>
<dbReference type="Proteomes" id="UP000255082">
    <property type="component" value="Unassembled WGS sequence"/>
</dbReference>
<reference evidence="10 11" key="1">
    <citation type="submission" date="2018-06" db="EMBL/GenBank/DDBJ databases">
        <authorList>
            <consortium name="Pathogen Informatics"/>
            <person name="Doyle S."/>
        </authorList>
    </citation>
    <scope>NUCLEOTIDE SEQUENCE [LARGE SCALE GENOMIC DNA]</scope>
    <source>
        <strain evidence="10 11">NCTC13184</strain>
    </source>
</reference>
<evidence type="ECO:0000256" key="4">
    <source>
        <dbReference type="ARBA" id="ARBA00022692"/>
    </source>
</evidence>
<feature type="region of interest" description="Disordered" evidence="7">
    <location>
        <begin position="452"/>
        <end position="483"/>
    </location>
</feature>
<dbReference type="GO" id="GO:0005886">
    <property type="term" value="C:plasma membrane"/>
    <property type="evidence" value="ECO:0007669"/>
    <property type="project" value="UniProtKB-SubCell"/>
</dbReference>
<evidence type="ECO:0000256" key="1">
    <source>
        <dbReference type="ARBA" id="ARBA00004651"/>
    </source>
</evidence>
<dbReference type="AlphaFoldDB" id="A0A379X4H9"/>
<evidence type="ECO:0000256" key="8">
    <source>
        <dbReference type="SAM" id="Phobius"/>
    </source>
</evidence>
<evidence type="ECO:0000256" key="6">
    <source>
        <dbReference type="ARBA" id="ARBA00023136"/>
    </source>
</evidence>
<evidence type="ECO:0000256" key="2">
    <source>
        <dbReference type="ARBA" id="ARBA00008806"/>
    </source>
</evidence>
<proteinExistence type="inferred from homology"/>